<feature type="domain" description="MnmG N-terminal" evidence="9">
    <location>
        <begin position="272"/>
        <end position="350"/>
    </location>
</feature>
<evidence type="ECO:0000256" key="8">
    <source>
        <dbReference type="ARBA" id="ARBA00023014"/>
    </source>
</evidence>
<dbReference type="Proteomes" id="UP000465601">
    <property type="component" value="Unassembled WGS sequence"/>
</dbReference>
<feature type="domain" description="MnmG N-terminal" evidence="9">
    <location>
        <begin position="3"/>
        <end position="223"/>
    </location>
</feature>
<evidence type="ECO:0000313" key="10">
    <source>
        <dbReference type="EMBL" id="KAB3531524.1"/>
    </source>
</evidence>
<keyword evidence="3" id="KW-0285">Flavoprotein</keyword>
<evidence type="ECO:0000259" key="9">
    <source>
        <dbReference type="Pfam" id="PF01134"/>
    </source>
</evidence>
<proteinExistence type="predicted"/>
<accession>A0A833HQ51</accession>
<dbReference type="RefSeq" id="WP_151865252.1">
    <property type="nucleotide sequence ID" value="NZ_WBZB01000013.1"/>
</dbReference>
<dbReference type="Gene3D" id="3.50.50.60">
    <property type="entry name" value="FAD/NAD(P)-binding domain"/>
    <property type="match status" value="2"/>
</dbReference>
<dbReference type="InterPro" id="IPR036188">
    <property type="entry name" value="FAD/NAD-bd_sf"/>
</dbReference>
<keyword evidence="4" id="KW-0479">Metal-binding</keyword>
<name>A0A833HQ51_9FIRM</name>
<evidence type="ECO:0000256" key="6">
    <source>
        <dbReference type="ARBA" id="ARBA00023002"/>
    </source>
</evidence>
<evidence type="ECO:0000256" key="5">
    <source>
        <dbReference type="ARBA" id="ARBA00022827"/>
    </source>
</evidence>
<evidence type="ECO:0000313" key="11">
    <source>
        <dbReference type="Proteomes" id="UP000465601"/>
    </source>
</evidence>
<dbReference type="GO" id="GO:0051539">
    <property type="term" value="F:4 iron, 4 sulfur cluster binding"/>
    <property type="evidence" value="ECO:0007669"/>
    <property type="project" value="UniProtKB-KW"/>
</dbReference>
<evidence type="ECO:0000256" key="4">
    <source>
        <dbReference type="ARBA" id="ARBA00022723"/>
    </source>
</evidence>
<evidence type="ECO:0000256" key="3">
    <source>
        <dbReference type="ARBA" id="ARBA00022630"/>
    </source>
</evidence>
<dbReference type="GO" id="GO:0046872">
    <property type="term" value="F:metal ion binding"/>
    <property type="evidence" value="ECO:0007669"/>
    <property type="project" value="UniProtKB-KW"/>
</dbReference>
<dbReference type="SUPFAM" id="SSF51905">
    <property type="entry name" value="FAD/NAD(P)-binding domain"/>
    <property type="match status" value="1"/>
</dbReference>
<keyword evidence="7" id="KW-0408">Iron</keyword>
<keyword evidence="6" id="KW-0560">Oxidoreductase</keyword>
<dbReference type="InterPro" id="IPR039650">
    <property type="entry name" value="HdrA-like"/>
</dbReference>
<dbReference type="InterPro" id="IPR040131">
    <property type="entry name" value="MnmG_N"/>
</dbReference>
<keyword evidence="2" id="KW-0004">4Fe-4S</keyword>
<reference evidence="10 11" key="1">
    <citation type="submission" date="2019-10" db="EMBL/GenBank/DDBJ databases">
        <title>Alkaliphilus serpentinus sp. nov. and Alkaliphilus pronyensis sp. nov., two novel anaerobic alkaliphilic species isolated from the serpentinized-hosted hydrothermal field of the Prony Bay (New Caledonia).</title>
        <authorList>
            <person name="Postec A."/>
        </authorList>
    </citation>
    <scope>NUCLEOTIDE SEQUENCE [LARGE SCALE GENOMIC DNA]</scope>
    <source>
        <strain evidence="10 11">LacT</strain>
    </source>
</reference>
<dbReference type="Pfam" id="PF01134">
    <property type="entry name" value="GIDA"/>
    <property type="match status" value="2"/>
</dbReference>
<organism evidence="10 11">
    <name type="scientific">Alkaliphilus serpentinus</name>
    <dbReference type="NCBI Taxonomy" id="1482731"/>
    <lineage>
        <taxon>Bacteria</taxon>
        <taxon>Bacillati</taxon>
        <taxon>Bacillota</taxon>
        <taxon>Clostridia</taxon>
        <taxon>Peptostreptococcales</taxon>
        <taxon>Natronincolaceae</taxon>
        <taxon>Alkaliphilus</taxon>
    </lineage>
</organism>
<dbReference type="GO" id="GO:0016491">
    <property type="term" value="F:oxidoreductase activity"/>
    <property type="evidence" value="ECO:0007669"/>
    <property type="project" value="UniProtKB-KW"/>
</dbReference>
<gene>
    <name evidence="10" type="ORF">F8153_04940</name>
</gene>
<evidence type="ECO:0000256" key="7">
    <source>
        <dbReference type="ARBA" id="ARBA00023004"/>
    </source>
</evidence>
<dbReference type="AlphaFoldDB" id="A0A833HQ51"/>
<dbReference type="PANTHER" id="PTHR43498:SF1">
    <property type="entry name" value="COB--COM HETERODISULFIDE REDUCTASE IRON-SULFUR SUBUNIT A"/>
    <property type="match status" value="1"/>
</dbReference>
<sequence>MVKIIIIGGGWSGCAAAIAAVKAGAEVTLLERTDMLLGTGLVGGIMRNNGRFTATEELIAMGGGDLFQICDENSRHKNIDFPGHKHASLYDIVDTHTAVLKHLMALGVNIQFNSRIDKVHMENDKVIFVTVQSGKEYHGQAFIDTTGTAGPIGNCSKYGNGCAMCILRCPTFGGRVSITQLAGVEEMVGVKADGSFGAMSGSCKLLKESLSMELQNQLNSRGVAIVPVPKELEEDHLDIKACQQYALKEFKDNIILLDTGHAKLMAPYFDLEKLRKIPGFEGARYEDPYGGGRGNSMRYFSMAPRDNTLKVVGIENLFCGGEKAGLLVGHTEAISTGTLAGHNSVRYALGLKTLELPRELAIGDAIAYVKERMATREGMGKKYTFSGSLYFDRMKKLGLYTTKVDEIKEKIDNLKLKDVFNKKLDDGVEVIIGDSTAS</sequence>
<dbReference type="EMBL" id="WBZB01000013">
    <property type="protein sequence ID" value="KAB3531524.1"/>
    <property type="molecule type" value="Genomic_DNA"/>
</dbReference>
<dbReference type="OrthoDB" id="2181at2"/>
<evidence type="ECO:0000256" key="2">
    <source>
        <dbReference type="ARBA" id="ARBA00022485"/>
    </source>
</evidence>
<keyword evidence="5" id="KW-0274">FAD</keyword>
<evidence type="ECO:0000256" key="1">
    <source>
        <dbReference type="ARBA" id="ARBA00001974"/>
    </source>
</evidence>
<dbReference type="PANTHER" id="PTHR43498">
    <property type="entry name" value="FERREDOXIN:COB-COM HETERODISULFIDE REDUCTASE SUBUNIT A"/>
    <property type="match status" value="1"/>
</dbReference>
<comment type="cofactor">
    <cofactor evidence="1">
        <name>FAD</name>
        <dbReference type="ChEBI" id="CHEBI:57692"/>
    </cofactor>
</comment>
<keyword evidence="8" id="KW-0411">Iron-sulfur</keyword>
<protein>
    <submittedName>
        <fullName evidence="10">FAD-dependent oxidoreductase</fullName>
    </submittedName>
</protein>
<comment type="caution">
    <text evidence="10">The sequence shown here is derived from an EMBL/GenBank/DDBJ whole genome shotgun (WGS) entry which is preliminary data.</text>
</comment>
<keyword evidence="11" id="KW-1185">Reference proteome</keyword>